<evidence type="ECO:0000313" key="2">
    <source>
        <dbReference type="EMBL" id="RAS53248.1"/>
    </source>
</evidence>
<name>A0A329DUU5_VIBDI</name>
<evidence type="ECO:0000256" key="1">
    <source>
        <dbReference type="SAM" id="Phobius"/>
    </source>
</evidence>
<feature type="transmembrane region" description="Helical" evidence="1">
    <location>
        <begin position="141"/>
        <end position="163"/>
    </location>
</feature>
<proteinExistence type="predicted"/>
<keyword evidence="1" id="KW-0472">Membrane</keyword>
<organism evidence="2 3">
    <name type="scientific">Vibrio diazotrophicus</name>
    <dbReference type="NCBI Taxonomy" id="685"/>
    <lineage>
        <taxon>Bacteria</taxon>
        <taxon>Pseudomonadati</taxon>
        <taxon>Pseudomonadota</taxon>
        <taxon>Gammaproteobacteria</taxon>
        <taxon>Vibrionales</taxon>
        <taxon>Vibrionaceae</taxon>
        <taxon>Vibrio</taxon>
    </lineage>
</organism>
<dbReference type="Proteomes" id="UP000248729">
    <property type="component" value="Unassembled WGS sequence"/>
</dbReference>
<protein>
    <submittedName>
        <fullName evidence="2">Uncharacterized protein</fullName>
    </submittedName>
</protein>
<dbReference type="EMBL" id="QLTR01000059">
    <property type="protein sequence ID" value="RAS53248.1"/>
    <property type="molecule type" value="Genomic_DNA"/>
</dbReference>
<sequence>MLTTVITSVIGALCVAGIFAAIKSRWLYVIAPKLYLNTPISDGQIVSFNIFNAGLLAEEDVAITFRQACKFELIGTSKSSLVVNGQTLAIPKLSRLESITVILLIEGKAFDPIDIESIESKLTVGKTVESKEKATAFWQNIIAYPLITMFLLVPFAFGTYVGAEMKVSIFSYISEKVEFLENSKQLAGFKTHIREERADKVFENAIVRSQLSIETVEVIRRGEILTIINKLSNNTNEPIFIEGYLESSAGDRGSLDFWAGRVEKFALAPNESKSVKQKAFLPESISVKIIVNRFTFENMKGDSVRVSQTMEFK</sequence>
<keyword evidence="1" id="KW-1133">Transmembrane helix</keyword>
<evidence type="ECO:0000313" key="3">
    <source>
        <dbReference type="Proteomes" id="UP000248729"/>
    </source>
</evidence>
<reference evidence="2 3" key="1">
    <citation type="submission" date="2018-06" db="EMBL/GenBank/DDBJ databases">
        <title>Freshwater and sediment microbial communities from various areas in North America, analyzing microbe dynamics in response to fracking.</title>
        <authorList>
            <person name="Lamendella R."/>
        </authorList>
    </citation>
    <scope>NUCLEOTIDE SEQUENCE [LARGE SCALE GENOMIC DNA]</scope>
    <source>
        <strain evidence="2 3">99A</strain>
    </source>
</reference>
<comment type="caution">
    <text evidence="2">The sequence shown here is derived from an EMBL/GenBank/DDBJ whole genome shotgun (WGS) entry which is preliminary data.</text>
</comment>
<gene>
    <name evidence="2" type="ORF">DET48_1599</name>
</gene>
<keyword evidence="1" id="KW-0812">Transmembrane</keyword>
<accession>A0A329DUU5</accession>
<dbReference type="RefSeq" id="WP_095474209.1">
    <property type="nucleotide sequence ID" value="NZ_QLTR01000059.1"/>
</dbReference>
<dbReference type="AlphaFoldDB" id="A0A329DUU5"/>